<dbReference type="Gene3D" id="3.40.50.410">
    <property type="entry name" value="von Willebrand factor, type A domain"/>
    <property type="match status" value="1"/>
</dbReference>
<reference evidence="3 5" key="1">
    <citation type="journal article" date="2015" name="Genome Biol. Evol.">
        <title>Comparative Genomics of a Bacterivorous Green Alga Reveals Evolutionary Causalities and Consequences of Phago-Mixotrophic Mode of Nutrition.</title>
        <authorList>
            <person name="Burns J.A."/>
            <person name="Paasch A."/>
            <person name="Narechania A."/>
            <person name="Kim E."/>
        </authorList>
    </citation>
    <scope>NUCLEOTIDE SEQUENCE [LARGE SCALE GENOMIC DNA]</scope>
    <source>
        <strain evidence="3">PLY_AMNH</strain>
    </source>
</reference>
<accession>A0AAE0KW20</accession>
<sequence>MARTKQTARKSTGGKATRIVTSAGTSQAIRQALCGEQSSGKRNNLGEEIKTSFLNDQNVLFCFGFPRPNIPDVGDSSAYFTKMVDADGQHWLGMQPFSRFDGDGMKALGRPPLDVVIALDISGSMGMGFKSSNIFESKLSVAKTCLLGLLTQLKDGDRVALVPFNHEAKATVELTDYSSAACQAITDRVTALSSHGGTYMSKAVTLGRRMLTAAPAKSGQRIRRIYYLTDLQTGHDEAAVLQALEEDSEQESIFPTVLGIDVDLDVSTVERISAMRGANYISVSKKEEFIEDMMSEFSHDCVPIAFDIQVKLDESWVFAKGYGSPELTNLQVDSTVRMSTDFARLLQPDGSIKGGILMFKLHKVGPGEDLPAVEYSYTDIRGERISQICPVERVDHAATTGLTPGAKAVRKAAALVKFVELQAAYSCDDRLDTPGQEVLHREYGTAFENFRGFFLSELRISEDSSVLNTNQAFLEIIDRIIDLEKSDTKGVHTMPTRSALSRIASAPRRACRAGIFGAPGNNGGLMGAVQGAAAGILKTISKKRAGPLPRIQEVAIPPNSPGPVTRSQAGGPLTRHRRNRLGIKVVLDSL</sequence>
<feature type="region of interest" description="Disordered" evidence="1">
    <location>
        <begin position="554"/>
        <end position="574"/>
    </location>
</feature>
<dbReference type="Pfam" id="PF00092">
    <property type="entry name" value="VWA"/>
    <property type="match status" value="1"/>
</dbReference>
<dbReference type="EMBL" id="LGRX02012654">
    <property type="protein sequence ID" value="KAK3267049.1"/>
    <property type="molecule type" value="Genomic_DNA"/>
</dbReference>
<evidence type="ECO:0000259" key="2">
    <source>
        <dbReference type="PROSITE" id="PS50234"/>
    </source>
</evidence>
<dbReference type="InterPro" id="IPR051266">
    <property type="entry name" value="CLCR"/>
</dbReference>
<feature type="region of interest" description="Disordered" evidence="1">
    <location>
        <begin position="1"/>
        <end position="21"/>
    </location>
</feature>
<dbReference type="InterPro" id="IPR036465">
    <property type="entry name" value="vWFA_dom_sf"/>
</dbReference>
<dbReference type="PANTHER" id="PTHR10579">
    <property type="entry name" value="CALCIUM-ACTIVATED CHLORIDE CHANNEL REGULATOR"/>
    <property type="match status" value="1"/>
</dbReference>
<dbReference type="Proteomes" id="UP001190700">
    <property type="component" value="Unassembled WGS sequence"/>
</dbReference>
<evidence type="ECO:0000313" key="3">
    <source>
        <dbReference type="EMBL" id="KAK3262878.1"/>
    </source>
</evidence>
<gene>
    <name evidence="4" type="ORF">CYMTET_24370</name>
    <name evidence="3" type="ORF">CYMTET_28291</name>
</gene>
<organism evidence="3 5">
    <name type="scientific">Cymbomonas tetramitiformis</name>
    <dbReference type="NCBI Taxonomy" id="36881"/>
    <lineage>
        <taxon>Eukaryota</taxon>
        <taxon>Viridiplantae</taxon>
        <taxon>Chlorophyta</taxon>
        <taxon>Pyramimonadophyceae</taxon>
        <taxon>Pyramimonadales</taxon>
        <taxon>Pyramimonadaceae</taxon>
        <taxon>Cymbomonas</taxon>
    </lineage>
</organism>
<evidence type="ECO:0000313" key="5">
    <source>
        <dbReference type="Proteomes" id="UP001190700"/>
    </source>
</evidence>
<feature type="domain" description="VWFA" evidence="2">
    <location>
        <begin position="114"/>
        <end position="297"/>
    </location>
</feature>
<comment type="caution">
    <text evidence="3">The sequence shown here is derived from an EMBL/GenBank/DDBJ whole genome shotgun (WGS) entry which is preliminary data.</text>
</comment>
<dbReference type="PROSITE" id="PS50234">
    <property type="entry name" value="VWFA"/>
    <property type="match status" value="1"/>
</dbReference>
<evidence type="ECO:0000313" key="4">
    <source>
        <dbReference type="EMBL" id="KAK3267049.1"/>
    </source>
</evidence>
<dbReference type="PANTHER" id="PTHR10579:SF43">
    <property type="entry name" value="ZINC FINGER (C3HC4-TYPE RING FINGER) FAMILY PROTEIN"/>
    <property type="match status" value="1"/>
</dbReference>
<proteinExistence type="predicted"/>
<dbReference type="InterPro" id="IPR002035">
    <property type="entry name" value="VWF_A"/>
</dbReference>
<name>A0AAE0KW20_9CHLO</name>
<dbReference type="CDD" id="cd00198">
    <property type="entry name" value="vWFA"/>
    <property type="match status" value="1"/>
</dbReference>
<dbReference type="EMBL" id="LGRX02015899">
    <property type="protein sequence ID" value="KAK3262878.1"/>
    <property type="molecule type" value="Genomic_DNA"/>
</dbReference>
<dbReference type="SUPFAM" id="SSF53300">
    <property type="entry name" value="vWA-like"/>
    <property type="match status" value="1"/>
</dbReference>
<evidence type="ECO:0000256" key="1">
    <source>
        <dbReference type="SAM" id="MobiDB-lite"/>
    </source>
</evidence>
<dbReference type="AlphaFoldDB" id="A0AAE0KW20"/>
<reference evidence="3" key="2">
    <citation type="submission" date="2023-06" db="EMBL/GenBank/DDBJ databases">
        <title>Long-read-based genome assembly of the green algal bacterivore Cymbomonas tetramitiformis.</title>
        <authorList>
            <person name="Gyaltshen Y."/>
            <person name="Rozenberg A."/>
            <person name="Paasch A."/>
            <person name="Burns J.A."/>
            <person name="Warring S."/>
            <person name="Larson R."/>
            <person name="Maurer-Alcala X."/>
            <person name="Dacks J."/>
            <person name="Kim E."/>
        </authorList>
    </citation>
    <scope>NUCLEOTIDE SEQUENCE</scope>
    <source>
        <strain evidence="3">PLY_AMNH</strain>
    </source>
</reference>
<dbReference type="SMART" id="SM00327">
    <property type="entry name" value="VWA"/>
    <property type="match status" value="1"/>
</dbReference>
<protein>
    <recommendedName>
        <fullName evidence="2">VWFA domain-containing protein</fullName>
    </recommendedName>
</protein>
<keyword evidence="5" id="KW-1185">Reference proteome</keyword>